<dbReference type="PANTHER" id="PTHR37693:SF1">
    <property type="entry name" value="INTEGRAL MEMBRANE PROTEIN"/>
    <property type="match status" value="1"/>
</dbReference>
<dbReference type="GO" id="GO:0005886">
    <property type="term" value="C:plasma membrane"/>
    <property type="evidence" value="ECO:0007669"/>
    <property type="project" value="UniProtKB-SubCell"/>
</dbReference>
<comment type="similarity">
    <text evidence="6">Belongs to the LPG synthase family.</text>
</comment>
<dbReference type="PANTHER" id="PTHR37693">
    <property type="entry name" value="PHOSPHATIDYLGLYCEROL LYSYLTRANSFERASE"/>
    <property type="match status" value="1"/>
</dbReference>
<sequence length="449" mass="51702">MSEIKVDKNSKKKLNKYILYIILIVVLTAFVLGVSLSGETSYNGENLPTIIVVGKMFSTMNIGYIFLFIGLLFLYYLLSSFCLFLFARLYTKKYKFHQAMSNQMVGSFYNYICPGGFYSGGQFAQAITFKRQGVNISNAASVLVMQFIMFQICLLLLGLISLFKIDKVLNIGIITIGNSFEIPIVLFIILGFLLNAIIIITILLVSHSHRFHNFVLNHGVNLLYKLHIITDLEKKRDQYRIQIENFRIELRRLQSNIPFTILLFIITMLILCIYDSFPYVVGLSLNAFANPSEDIFNRIFESIAFTNYHQMICGIIPIPGNAGISEFIFTSLFSNYYDPSFVNSGIKASMLLWRMLTYYIPLLISAIFAVFYRPKGTPKTEERFYSLERSTFVTLQIEAFNHKNLGLNEEKYVKTLETKNIESKLKKDDDVEIKVIINKEEKDENRDIH</sequence>
<evidence type="ECO:0000256" key="3">
    <source>
        <dbReference type="ARBA" id="ARBA00022692"/>
    </source>
</evidence>
<evidence type="ECO:0000256" key="5">
    <source>
        <dbReference type="ARBA" id="ARBA00023136"/>
    </source>
</evidence>
<feature type="transmembrane region" description="Helical" evidence="6">
    <location>
        <begin position="182"/>
        <end position="205"/>
    </location>
</feature>
<feature type="coiled-coil region" evidence="7">
    <location>
        <begin position="229"/>
        <end position="256"/>
    </location>
</feature>
<evidence type="ECO:0000256" key="6">
    <source>
        <dbReference type="RuleBase" id="RU363042"/>
    </source>
</evidence>
<protein>
    <recommendedName>
        <fullName evidence="6">Phosphatidylglycerol lysyltransferase</fullName>
        <ecNumber evidence="6">2.3.2.3</ecNumber>
    </recommendedName>
    <alternativeName>
        <fullName evidence="6">Lysylphosphatidylglycerol synthase</fullName>
    </alternativeName>
</protein>
<dbReference type="GO" id="GO:0046677">
    <property type="term" value="P:response to antibiotic"/>
    <property type="evidence" value="ECO:0007669"/>
    <property type="project" value="UniProtKB-KW"/>
</dbReference>
<comment type="caution">
    <text evidence="8">The sequence shown here is derived from an EMBL/GenBank/DDBJ whole genome shotgun (WGS) entry which is preliminary data.</text>
</comment>
<evidence type="ECO:0000256" key="7">
    <source>
        <dbReference type="SAM" id="Coils"/>
    </source>
</evidence>
<evidence type="ECO:0000256" key="4">
    <source>
        <dbReference type="ARBA" id="ARBA00022989"/>
    </source>
</evidence>
<evidence type="ECO:0000256" key="2">
    <source>
        <dbReference type="ARBA" id="ARBA00022475"/>
    </source>
</evidence>
<accession>A0A9D9DLB8</accession>
<keyword evidence="4 6" id="KW-1133">Transmembrane helix</keyword>
<comment type="catalytic activity">
    <reaction evidence="6">
        <text>L-lysyl-tRNA(Lys) + a 1,2-diacyl-sn-glycero-3-phospho-(1'-sn-glycerol) = a 1,2-diacyl-sn-glycero-3-phospho-1'-(3'-O-L-lysyl)-sn-glycerol + tRNA(Lys)</text>
        <dbReference type="Rhea" id="RHEA:10668"/>
        <dbReference type="Rhea" id="RHEA-COMP:9696"/>
        <dbReference type="Rhea" id="RHEA-COMP:9697"/>
        <dbReference type="ChEBI" id="CHEBI:64716"/>
        <dbReference type="ChEBI" id="CHEBI:75792"/>
        <dbReference type="ChEBI" id="CHEBI:78442"/>
        <dbReference type="ChEBI" id="CHEBI:78529"/>
        <dbReference type="EC" id="2.3.2.3"/>
    </reaction>
</comment>
<keyword evidence="2" id="KW-1003">Cell membrane</keyword>
<evidence type="ECO:0000313" key="9">
    <source>
        <dbReference type="Proteomes" id="UP000823613"/>
    </source>
</evidence>
<gene>
    <name evidence="6" type="primary">mprF</name>
    <name evidence="8" type="ORF">IAC58_06560</name>
</gene>
<reference evidence="8" key="2">
    <citation type="journal article" date="2021" name="PeerJ">
        <title>Extensive microbial diversity within the chicken gut microbiome revealed by metagenomics and culture.</title>
        <authorList>
            <person name="Gilroy R."/>
            <person name="Ravi A."/>
            <person name="Getino M."/>
            <person name="Pursley I."/>
            <person name="Horton D.L."/>
            <person name="Alikhan N.F."/>
            <person name="Baker D."/>
            <person name="Gharbi K."/>
            <person name="Hall N."/>
            <person name="Watson M."/>
            <person name="Adriaenssens E.M."/>
            <person name="Foster-Nyarko E."/>
            <person name="Jarju S."/>
            <person name="Secka A."/>
            <person name="Antonio M."/>
            <person name="Oren A."/>
            <person name="Chaudhuri R.R."/>
            <person name="La Ragione R."/>
            <person name="Hildebrand F."/>
            <person name="Pallen M.J."/>
        </authorList>
    </citation>
    <scope>NUCLEOTIDE SEQUENCE</scope>
    <source>
        <strain evidence="8">11159</strain>
    </source>
</reference>
<feature type="transmembrane region" description="Helical" evidence="6">
    <location>
        <begin position="139"/>
        <end position="162"/>
    </location>
</feature>
<name>A0A9D9DLB8_9BACL</name>
<keyword evidence="5 6" id="KW-0472">Membrane</keyword>
<proteinExistence type="inferred from homology"/>
<dbReference type="EMBL" id="JADIMY010000125">
    <property type="protein sequence ID" value="MBO8428185.1"/>
    <property type="molecule type" value="Genomic_DNA"/>
</dbReference>
<reference evidence="8" key="1">
    <citation type="submission" date="2020-10" db="EMBL/GenBank/DDBJ databases">
        <authorList>
            <person name="Gilroy R."/>
        </authorList>
    </citation>
    <scope>NUCLEOTIDE SEQUENCE</scope>
    <source>
        <strain evidence="8">11159</strain>
    </source>
</reference>
<feature type="transmembrane region" description="Helical" evidence="6">
    <location>
        <begin position="257"/>
        <end position="277"/>
    </location>
</feature>
<dbReference type="GO" id="GO:0050071">
    <property type="term" value="F:phosphatidylglycerol lysyltransferase activity"/>
    <property type="evidence" value="ECO:0007669"/>
    <property type="project" value="UniProtKB-EC"/>
</dbReference>
<feature type="transmembrane region" description="Helical" evidence="6">
    <location>
        <begin position="17"/>
        <end position="38"/>
    </location>
</feature>
<dbReference type="EC" id="2.3.2.3" evidence="6"/>
<evidence type="ECO:0000256" key="1">
    <source>
        <dbReference type="ARBA" id="ARBA00004651"/>
    </source>
</evidence>
<dbReference type="GO" id="GO:0006629">
    <property type="term" value="P:lipid metabolic process"/>
    <property type="evidence" value="ECO:0007669"/>
    <property type="project" value="UniProtKB-KW"/>
</dbReference>
<evidence type="ECO:0000313" key="8">
    <source>
        <dbReference type="EMBL" id="MBO8428185.1"/>
    </source>
</evidence>
<dbReference type="Proteomes" id="UP000823613">
    <property type="component" value="Unassembled WGS sequence"/>
</dbReference>
<dbReference type="InterPro" id="IPR022791">
    <property type="entry name" value="L-PG_synthase/AglD"/>
</dbReference>
<dbReference type="AlphaFoldDB" id="A0A9D9DLB8"/>
<comment type="function">
    <text evidence="6">Catalyzes the transfer of a lysyl group from L-lysyl-tRNA(Lys) to membrane-bound phosphatidylglycerol (PG), which produces lysylphosphatidylglycerol (LPG), a major component of the bacterial membrane with a positive net charge. LPG synthesis contributes to bacterial virulence as it is involved in the resistance mechanism against cationic antimicrobial peptides (CAMP) produces by the host's immune system (defensins, cathelicidins) and by the competing microorganisms.</text>
</comment>
<feature type="transmembrane region" description="Helical" evidence="6">
    <location>
        <begin position="351"/>
        <end position="372"/>
    </location>
</feature>
<feature type="transmembrane region" description="Helical" evidence="6">
    <location>
        <begin position="62"/>
        <end position="87"/>
    </location>
</feature>
<keyword evidence="6" id="KW-0443">Lipid metabolism</keyword>
<keyword evidence="3 6" id="KW-0812">Transmembrane</keyword>
<keyword evidence="7" id="KW-0175">Coiled coil</keyword>
<keyword evidence="6" id="KW-0808">Transferase</keyword>
<dbReference type="Pfam" id="PF03706">
    <property type="entry name" value="LPG_synthase_TM"/>
    <property type="match status" value="1"/>
</dbReference>
<comment type="subcellular location">
    <subcellularLocation>
        <location evidence="1 6">Cell membrane</location>
        <topology evidence="1 6">Multi-pass membrane protein</topology>
    </subcellularLocation>
</comment>
<organism evidence="8 9">
    <name type="scientific">Candidatus Onthovivens merdipullorum</name>
    <dbReference type="NCBI Taxonomy" id="2840889"/>
    <lineage>
        <taxon>Bacteria</taxon>
        <taxon>Bacillati</taxon>
        <taxon>Bacillota</taxon>
        <taxon>Bacilli</taxon>
        <taxon>Bacillales</taxon>
        <taxon>Candidatus Onthovivens</taxon>
    </lineage>
</organism>
<keyword evidence="6" id="KW-0046">Antibiotic resistance</keyword>